<gene>
    <name evidence="2" type="ORF">Pmani_026574</name>
</gene>
<keyword evidence="3" id="KW-1185">Reference proteome</keyword>
<dbReference type="AlphaFoldDB" id="A0AAE1P5S4"/>
<reference evidence="2" key="1">
    <citation type="submission" date="2023-11" db="EMBL/GenBank/DDBJ databases">
        <title>Genome assemblies of two species of porcelain crab, Petrolisthes cinctipes and Petrolisthes manimaculis (Anomura: Porcellanidae).</title>
        <authorList>
            <person name="Angst P."/>
        </authorList>
    </citation>
    <scope>NUCLEOTIDE SEQUENCE</scope>
    <source>
        <strain evidence="2">PB745_02</strain>
        <tissue evidence="2">Gill</tissue>
    </source>
</reference>
<feature type="region of interest" description="Disordered" evidence="1">
    <location>
        <begin position="66"/>
        <end position="90"/>
    </location>
</feature>
<dbReference type="Proteomes" id="UP001292094">
    <property type="component" value="Unassembled WGS sequence"/>
</dbReference>
<organism evidence="2 3">
    <name type="scientific">Petrolisthes manimaculis</name>
    <dbReference type="NCBI Taxonomy" id="1843537"/>
    <lineage>
        <taxon>Eukaryota</taxon>
        <taxon>Metazoa</taxon>
        <taxon>Ecdysozoa</taxon>
        <taxon>Arthropoda</taxon>
        <taxon>Crustacea</taxon>
        <taxon>Multicrustacea</taxon>
        <taxon>Malacostraca</taxon>
        <taxon>Eumalacostraca</taxon>
        <taxon>Eucarida</taxon>
        <taxon>Decapoda</taxon>
        <taxon>Pleocyemata</taxon>
        <taxon>Anomura</taxon>
        <taxon>Galatheoidea</taxon>
        <taxon>Porcellanidae</taxon>
        <taxon>Petrolisthes</taxon>
    </lineage>
</organism>
<accession>A0AAE1P5S4</accession>
<sequence length="102" mass="12200">MQWSEVQWSEVQWSEVQCSEVQWSEVQWSEVQWSEVQWSEVQWSEVQWSEVEDLRELLFKKEVFSQEEGRSKKGGGTAPHKPSVLRPHGGLGRLWCCMSEWW</sequence>
<evidence type="ECO:0000256" key="1">
    <source>
        <dbReference type="SAM" id="MobiDB-lite"/>
    </source>
</evidence>
<protein>
    <submittedName>
        <fullName evidence="2">Uncharacterized protein</fullName>
    </submittedName>
</protein>
<evidence type="ECO:0000313" key="2">
    <source>
        <dbReference type="EMBL" id="KAK4301270.1"/>
    </source>
</evidence>
<dbReference type="EMBL" id="JAWZYT010002900">
    <property type="protein sequence ID" value="KAK4301270.1"/>
    <property type="molecule type" value="Genomic_DNA"/>
</dbReference>
<proteinExistence type="predicted"/>
<evidence type="ECO:0000313" key="3">
    <source>
        <dbReference type="Proteomes" id="UP001292094"/>
    </source>
</evidence>
<name>A0AAE1P5S4_9EUCA</name>
<comment type="caution">
    <text evidence="2">The sequence shown here is derived from an EMBL/GenBank/DDBJ whole genome shotgun (WGS) entry which is preliminary data.</text>
</comment>